<dbReference type="PANTHER" id="PTHR24148:SF64">
    <property type="entry name" value="HETEROKARYON INCOMPATIBILITY DOMAIN-CONTAINING PROTEIN"/>
    <property type="match status" value="1"/>
</dbReference>
<accession>A0A4S8QGJ9</accession>
<evidence type="ECO:0000313" key="2">
    <source>
        <dbReference type="Proteomes" id="UP000308671"/>
    </source>
</evidence>
<dbReference type="Proteomes" id="UP000308671">
    <property type="component" value="Unassembled WGS sequence"/>
</dbReference>
<gene>
    <name evidence="1" type="ORF">BGAL_0920g00020</name>
</gene>
<evidence type="ECO:0008006" key="3">
    <source>
        <dbReference type="Google" id="ProtNLM"/>
    </source>
</evidence>
<evidence type="ECO:0000313" key="1">
    <source>
        <dbReference type="EMBL" id="THV43793.1"/>
    </source>
</evidence>
<keyword evidence="2" id="KW-1185">Reference proteome</keyword>
<dbReference type="InterPro" id="IPR052895">
    <property type="entry name" value="HetReg/Transcr_Mod"/>
</dbReference>
<dbReference type="EMBL" id="PQXL01000915">
    <property type="protein sequence ID" value="THV43793.1"/>
    <property type="molecule type" value="Genomic_DNA"/>
</dbReference>
<reference evidence="1 2" key="1">
    <citation type="submission" date="2017-12" db="EMBL/GenBank/DDBJ databases">
        <title>Comparative genomics of Botrytis spp.</title>
        <authorList>
            <person name="Valero-Jimenez C.A."/>
            <person name="Tapia P."/>
            <person name="Veloso J."/>
            <person name="Silva-Moreno E."/>
            <person name="Staats M."/>
            <person name="Valdes J.H."/>
            <person name="Van Kan J.A.L."/>
        </authorList>
    </citation>
    <scope>NUCLEOTIDE SEQUENCE [LARGE SCALE GENOMIC DNA]</scope>
    <source>
        <strain evidence="1 2">MUCL435</strain>
    </source>
</reference>
<dbReference type="AlphaFoldDB" id="A0A4S8QGJ9"/>
<dbReference type="OrthoDB" id="2157530at2759"/>
<organism evidence="1 2">
    <name type="scientific">Botrytis galanthina</name>
    <dbReference type="NCBI Taxonomy" id="278940"/>
    <lineage>
        <taxon>Eukaryota</taxon>
        <taxon>Fungi</taxon>
        <taxon>Dikarya</taxon>
        <taxon>Ascomycota</taxon>
        <taxon>Pezizomycotina</taxon>
        <taxon>Leotiomycetes</taxon>
        <taxon>Helotiales</taxon>
        <taxon>Sclerotiniaceae</taxon>
        <taxon>Botrytis</taxon>
    </lineage>
</organism>
<sequence>MIKDIYSDADIVSAWLGPGNPGEIKSVAEAIIELAWQTDFKLARHPPATFNSFLQLPYFLRIWIIQEIVVSRAFRLLWGDFEIPGDLFTQGLENALWNAMNKMDLETRGPHLDLQRLAWIFWRTNDEPDDLLTLIRTTKGHQATDGRDKIFALIGLSNDNNIVPDYSQTKASLFKEFTLQEIMRSGLKILSYAKVIDPAQDMKPFWVPRWHSSYANTEPLVHHNFNASNGHGMIRATTFDSQLLVLKGIHIDEVKDVNRPFAYGEGGISRAILSCFEVVTRNEDLFQKKHGSELIRPFLRTMVGNRGFYPRYSIDDMPEHLRDETYIDAFIHMAISWLFTRLRDVEDNRVTCTSLLFLLRAAMDASPSKTTGTPLFETDGHVEGLKAWFENIFPRNSEQESAFFNIFKSILKRPRNQVRSKKWGFIEGFNACAGGRRFFMTNTGYIGLGPSCMEPGDSVCILFGGTTPYVIRPTSTVDEYLFLGESYMHSIMEGKAITIHKAQEIPEEQQLMEKWFRLI</sequence>
<name>A0A4S8QGJ9_9HELO</name>
<comment type="caution">
    <text evidence="1">The sequence shown here is derived from an EMBL/GenBank/DDBJ whole genome shotgun (WGS) entry which is preliminary data.</text>
</comment>
<protein>
    <recommendedName>
        <fullName evidence="3">Heterokaryon incompatibility domain-containing protein</fullName>
    </recommendedName>
</protein>
<dbReference type="PANTHER" id="PTHR24148">
    <property type="entry name" value="ANKYRIN REPEAT DOMAIN-CONTAINING PROTEIN 39 HOMOLOG-RELATED"/>
    <property type="match status" value="1"/>
</dbReference>
<dbReference type="Pfam" id="PF26639">
    <property type="entry name" value="Het-6_barrel"/>
    <property type="match status" value="1"/>
</dbReference>
<proteinExistence type="predicted"/>